<name>A0A3R7ACW7_9STRA</name>
<dbReference type="GO" id="GO:0006412">
    <property type="term" value="P:translation"/>
    <property type="evidence" value="ECO:0007669"/>
    <property type="project" value="InterPro"/>
</dbReference>
<keyword evidence="6" id="KW-0694">RNA-binding</keyword>
<dbReference type="InterPro" id="IPR011332">
    <property type="entry name" value="Ribosomal_zn-bd"/>
</dbReference>
<feature type="transmembrane region" description="Helical" evidence="9">
    <location>
        <begin position="140"/>
        <end position="159"/>
    </location>
</feature>
<dbReference type="Proteomes" id="UP000285060">
    <property type="component" value="Unassembled WGS sequence"/>
</dbReference>
<dbReference type="PANTHER" id="PTHR10768">
    <property type="entry name" value="60S RIBOSOMAL PROTEIN L37"/>
    <property type="match status" value="1"/>
</dbReference>
<dbReference type="EMBL" id="QUSY01000115">
    <property type="protein sequence ID" value="RHY32762.1"/>
    <property type="molecule type" value="Genomic_DNA"/>
</dbReference>
<dbReference type="Pfam" id="PF01907">
    <property type="entry name" value="Ribosomal_L37e"/>
    <property type="match status" value="1"/>
</dbReference>
<evidence type="ECO:0000256" key="5">
    <source>
        <dbReference type="ARBA" id="ARBA00022833"/>
    </source>
</evidence>
<dbReference type="InterPro" id="IPR001569">
    <property type="entry name" value="Ribosomal_eL37"/>
</dbReference>
<keyword evidence="5" id="KW-0862">Zinc</keyword>
<keyword evidence="9" id="KW-1133">Transmembrane helix</keyword>
<evidence type="ECO:0000256" key="6">
    <source>
        <dbReference type="ARBA" id="ARBA00022884"/>
    </source>
</evidence>
<gene>
    <name evidence="10" type="ORF">DYB32_002271</name>
</gene>
<comment type="similarity">
    <text evidence="1">Belongs to the eukaryotic ribosomal protein eL37 family.</text>
</comment>
<evidence type="ECO:0000256" key="2">
    <source>
        <dbReference type="ARBA" id="ARBA00022723"/>
    </source>
</evidence>
<dbReference type="PANTHER" id="PTHR10768:SF0">
    <property type="entry name" value="RIBOSOMAL PROTEIN L37"/>
    <property type="match status" value="1"/>
</dbReference>
<dbReference type="AlphaFoldDB" id="A0A3R7ACW7"/>
<protein>
    <recommendedName>
        <fullName evidence="12">Ribosomal protein L37</fullName>
    </recommendedName>
</protein>
<dbReference type="GO" id="GO:0003735">
    <property type="term" value="F:structural constituent of ribosome"/>
    <property type="evidence" value="ECO:0007669"/>
    <property type="project" value="InterPro"/>
</dbReference>
<dbReference type="SUPFAM" id="SSF57829">
    <property type="entry name" value="Zn-binding ribosomal proteins"/>
    <property type="match status" value="1"/>
</dbReference>
<keyword evidence="4" id="KW-0863">Zinc-finger</keyword>
<dbReference type="GO" id="GO:0022625">
    <property type="term" value="C:cytosolic large ribosomal subunit"/>
    <property type="evidence" value="ECO:0007669"/>
    <property type="project" value="TreeGrafter"/>
</dbReference>
<sequence length="175" mass="20083">TKGTSSYGKRHNKTHTICRRCGKSSYHIQKSTCGSCGYPAAKMRKYNWSVKALRRRTTGTGRMRYLKTVPRKFKNGFREGTLRCRYGGQGHLIPRSRWQGCLQEGCHQLSGHHFESVWVVRVNTRAIYRWVQRQNGVGSLSTDVVVAAVAGSVAFVFVWTQNKKMMWNRCQSLHL</sequence>
<keyword evidence="2" id="KW-0479">Metal-binding</keyword>
<keyword evidence="9" id="KW-0812">Transmembrane</keyword>
<keyword evidence="7" id="KW-0689">Ribosomal protein</keyword>
<dbReference type="HAMAP" id="MF_00547">
    <property type="entry name" value="Ribosomal_eL37"/>
    <property type="match status" value="1"/>
</dbReference>
<proteinExistence type="inferred from homology"/>
<keyword evidence="9" id="KW-0472">Membrane</keyword>
<dbReference type="VEuPathDB" id="FungiDB:H310_04629"/>
<dbReference type="GO" id="GO:0008270">
    <property type="term" value="F:zinc ion binding"/>
    <property type="evidence" value="ECO:0007669"/>
    <property type="project" value="UniProtKB-KW"/>
</dbReference>
<evidence type="ECO:0000256" key="1">
    <source>
        <dbReference type="ARBA" id="ARBA00009805"/>
    </source>
</evidence>
<dbReference type="Gene3D" id="2.20.25.30">
    <property type="match status" value="1"/>
</dbReference>
<evidence type="ECO:0000256" key="8">
    <source>
        <dbReference type="ARBA" id="ARBA00023274"/>
    </source>
</evidence>
<dbReference type="InterPro" id="IPR011331">
    <property type="entry name" value="Ribosomal_eL37/eL43"/>
</dbReference>
<evidence type="ECO:0008006" key="12">
    <source>
        <dbReference type="Google" id="ProtNLM"/>
    </source>
</evidence>
<evidence type="ECO:0000313" key="11">
    <source>
        <dbReference type="Proteomes" id="UP000285060"/>
    </source>
</evidence>
<evidence type="ECO:0000256" key="3">
    <source>
        <dbReference type="ARBA" id="ARBA00022730"/>
    </source>
</evidence>
<keyword evidence="3" id="KW-0699">rRNA-binding</keyword>
<dbReference type="InterPro" id="IPR018267">
    <property type="entry name" value="Ribosomal_eL37_CS"/>
</dbReference>
<evidence type="ECO:0000256" key="9">
    <source>
        <dbReference type="SAM" id="Phobius"/>
    </source>
</evidence>
<accession>A0A3R7ACW7</accession>
<keyword evidence="8" id="KW-0687">Ribonucleoprotein</keyword>
<evidence type="ECO:0000256" key="7">
    <source>
        <dbReference type="ARBA" id="ARBA00022980"/>
    </source>
</evidence>
<dbReference type="FunFam" id="2.20.25.30:FF:000001">
    <property type="entry name" value="Ribosomal protein L37"/>
    <property type="match status" value="1"/>
</dbReference>
<evidence type="ECO:0000313" key="10">
    <source>
        <dbReference type="EMBL" id="RHY32762.1"/>
    </source>
</evidence>
<dbReference type="PROSITE" id="PS01077">
    <property type="entry name" value="RIBOSOMAL_L37E"/>
    <property type="match status" value="1"/>
</dbReference>
<evidence type="ECO:0000256" key="4">
    <source>
        <dbReference type="ARBA" id="ARBA00022771"/>
    </source>
</evidence>
<dbReference type="GO" id="GO:0019843">
    <property type="term" value="F:rRNA binding"/>
    <property type="evidence" value="ECO:0007669"/>
    <property type="project" value="UniProtKB-KW"/>
</dbReference>
<keyword evidence="11" id="KW-1185">Reference proteome</keyword>
<comment type="caution">
    <text evidence="10">The sequence shown here is derived from an EMBL/GenBank/DDBJ whole genome shotgun (WGS) entry which is preliminary data.</text>
</comment>
<reference evidence="10 11" key="1">
    <citation type="submission" date="2018-08" db="EMBL/GenBank/DDBJ databases">
        <title>Aphanomyces genome sequencing and annotation.</title>
        <authorList>
            <person name="Minardi D."/>
            <person name="Oidtmann B."/>
            <person name="Van Der Giezen M."/>
            <person name="Studholme D.J."/>
        </authorList>
    </citation>
    <scope>NUCLEOTIDE SEQUENCE [LARGE SCALE GENOMIC DNA]</scope>
    <source>
        <strain evidence="10 11">NJM0002</strain>
    </source>
</reference>
<organism evidence="10 11">
    <name type="scientific">Aphanomyces invadans</name>
    <dbReference type="NCBI Taxonomy" id="157072"/>
    <lineage>
        <taxon>Eukaryota</taxon>
        <taxon>Sar</taxon>
        <taxon>Stramenopiles</taxon>
        <taxon>Oomycota</taxon>
        <taxon>Saprolegniomycetes</taxon>
        <taxon>Saprolegniales</taxon>
        <taxon>Verrucalvaceae</taxon>
        <taxon>Aphanomyces</taxon>
    </lineage>
</organism>
<feature type="non-terminal residue" evidence="10">
    <location>
        <position position="1"/>
    </location>
</feature>